<comment type="caution">
    <text evidence="7">The sequence shown here is derived from an EMBL/GenBank/DDBJ whole genome shotgun (WGS) entry which is preliminary data.</text>
</comment>
<dbReference type="PANTHER" id="PTHR45696">
    <property type="entry name" value="60S ACIDIC RIBOSOMAL PROTEIN P1"/>
    <property type="match status" value="1"/>
</dbReference>
<proteinExistence type="inferred from homology"/>
<feature type="region of interest" description="Disordered" evidence="6">
    <location>
        <begin position="73"/>
        <end position="116"/>
    </location>
</feature>
<evidence type="ECO:0000256" key="5">
    <source>
        <dbReference type="ARBA" id="ARBA00023274"/>
    </source>
</evidence>
<keyword evidence="5" id="KW-0687">Ribonucleoprotein</keyword>
<feature type="compositionally biased region" description="Acidic residues" evidence="6">
    <location>
        <begin position="100"/>
        <end position="110"/>
    </location>
</feature>
<organism evidence="7 8">
    <name type="scientific">Coccomyxa viridis</name>
    <dbReference type="NCBI Taxonomy" id="1274662"/>
    <lineage>
        <taxon>Eukaryota</taxon>
        <taxon>Viridiplantae</taxon>
        <taxon>Chlorophyta</taxon>
        <taxon>core chlorophytes</taxon>
        <taxon>Trebouxiophyceae</taxon>
        <taxon>Trebouxiophyceae incertae sedis</taxon>
        <taxon>Coccomyxaceae</taxon>
        <taxon>Coccomyxa</taxon>
    </lineage>
</organism>
<evidence type="ECO:0000256" key="1">
    <source>
        <dbReference type="ARBA" id="ARBA00003362"/>
    </source>
</evidence>
<gene>
    <name evidence="7" type="primary">g1754</name>
    <name evidence="7" type="ORF">VP750_LOCUS1498</name>
</gene>
<dbReference type="InterPro" id="IPR027534">
    <property type="entry name" value="Ribosomal_P1/P2"/>
</dbReference>
<comment type="function">
    <text evidence="1">Plays an important role in the elongation step of protein synthesis.</text>
</comment>
<evidence type="ECO:0000313" key="8">
    <source>
        <dbReference type="Proteomes" id="UP001497392"/>
    </source>
</evidence>
<feature type="compositionally biased region" description="Gly residues" evidence="6">
    <location>
        <begin position="73"/>
        <end position="86"/>
    </location>
</feature>
<name>A0ABP1FKX5_9CHLO</name>
<keyword evidence="4" id="KW-0689">Ribosomal protein</keyword>
<evidence type="ECO:0000256" key="2">
    <source>
        <dbReference type="ARBA" id="ARBA00005436"/>
    </source>
</evidence>
<dbReference type="PANTHER" id="PTHR45696:SF10">
    <property type="entry name" value="LARGE RIBOSOMAL SUBUNIT PROTEIN P1"/>
    <property type="match status" value="1"/>
</dbReference>
<evidence type="ECO:0000313" key="7">
    <source>
        <dbReference type="EMBL" id="CAL5219839.1"/>
    </source>
</evidence>
<evidence type="ECO:0000256" key="3">
    <source>
        <dbReference type="ARBA" id="ARBA00011266"/>
    </source>
</evidence>
<dbReference type="Pfam" id="PF00428">
    <property type="entry name" value="Ribosomal_60s"/>
    <property type="match status" value="1"/>
</dbReference>
<keyword evidence="8" id="KW-1185">Reference proteome</keyword>
<dbReference type="InterPro" id="IPR038716">
    <property type="entry name" value="P1/P2_N_sf"/>
</dbReference>
<evidence type="ECO:0000256" key="4">
    <source>
        <dbReference type="ARBA" id="ARBA00022980"/>
    </source>
</evidence>
<dbReference type="HAMAP" id="MF_01478">
    <property type="entry name" value="Ribosomal_L12_arch"/>
    <property type="match status" value="1"/>
</dbReference>
<accession>A0ABP1FKX5</accession>
<dbReference type="CDD" id="cd05831">
    <property type="entry name" value="Ribosomal_P1"/>
    <property type="match status" value="1"/>
</dbReference>
<dbReference type="EMBL" id="CAXHTA020000002">
    <property type="protein sequence ID" value="CAL5219839.1"/>
    <property type="molecule type" value="Genomic_DNA"/>
</dbReference>
<comment type="subunit">
    <text evidence="3">P1 and P2 exist as dimers at the large ribosomal subunit.</text>
</comment>
<evidence type="ECO:0000256" key="6">
    <source>
        <dbReference type="SAM" id="MobiDB-lite"/>
    </source>
</evidence>
<dbReference type="Gene3D" id="1.10.10.1410">
    <property type="match status" value="1"/>
</dbReference>
<comment type="similarity">
    <text evidence="2">Belongs to the eukaryotic ribosomal protein P1/P2 family.</text>
</comment>
<dbReference type="Proteomes" id="UP001497392">
    <property type="component" value="Unassembled WGS sequence"/>
</dbReference>
<protein>
    <submittedName>
        <fullName evidence="7">G1754 protein</fullName>
    </submittedName>
</protein>
<reference evidence="7 8" key="1">
    <citation type="submission" date="2024-06" db="EMBL/GenBank/DDBJ databases">
        <authorList>
            <person name="Kraege A."/>
            <person name="Thomma B."/>
        </authorList>
    </citation>
    <scope>NUCLEOTIDE SEQUENCE [LARGE SCALE GENOMIC DNA]</scope>
</reference>
<feature type="compositionally biased region" description="Basic and acidic residues" evidence="6">
    <location>
        <begin position="90"/>
        <end position="99"/>
    </location>
</feature>
<sequence length="116" mass="11782">MSSSELACVYASLILHDDGLDITGDNIQTLVKAAGVSVEPYWPNLFAKLFEKRSIADLITNVGAGGGGGVVAGGGGGGGGGGGAAGGDAVEVKEEKKEEEKEEEEEDDDMGFSLFD</sequence>